<evidence type="ECO:0000256" key="8">
    <source>
        <dbReference type="ARBA" id="ARBA00023136"/>
    </source>
</evidence>
<dbReference type="PANTHER" id="PTHR10704:SF4">
    <property type="entry name" value="CARBOHYDRATE SULFOTRANSFERASE 6"/>
    <property type="match status" value="1"/>
</dbReference>
<comment type="subcellular location">
    <subcellularLocation>
        <location evidence="1">Golgi apparatus membrane</location>
        <topology evidence="1">Single-pass type II membrane protein</topology>
    </subcellularLocation>
</comment>
<evidence type="ECO:0000259" key="12">
    <source>
        <dbReference type="Pfam" id="PF00685"/>
    </source>
</evidence>
<dbReference type="EC" id="2.8.2.-" evidence="11"/>
<dbReference type="PANTHER" id="PTHR10704">
    <property type="entry name" value="CARBOHYDRATE SULFOTRANSFERASE"/>
    <property type="match status" value="1"/>
</dbReference>
<evidence type="ECO:0000256" key="7">
    <source>
        <dbReference type="ARBA" id="ARBA00023034"/>
    </source>
</evidence>
<dbReference type="GO" id="GO:0001517">
    <property type="term" value="F:N-acetylglucosamine 6-O-sulfotransferase activity"/>
    <property type="evidence" value="ECO:0007669"/>
    <property type="project" value="UniProtKB-ARBA"/>
</dbReference>
<protein>
    <recommendedName>
        <fullName evidence="11">Sulfotransferase</fullName>
        <ecNumber evidence="11">2.8.2.-</ecNumber>
    </recommendedName>
</protein>
<dbReference type="GeneTree" id="ENSGT00940000162986"/>
<evidence type="ECO:0000256" key="2">
    <source>
        <dbReference type="ARBA" id="ARBA00005530"/>
    </source>
</evidence>
<evidence type="ECO:0000256" key="4">
    <source>
        <dbReference type="ARBA" id="ARBA00022692"/>
    </source>
</evidence>
<dbReference type="GO" id="GO:0005975">
    <property type="term" value="P:carbohydrate metabolic process"/>
    <property type="evidence" value="ECO:0007669"/>
    <property type="project" value="InterPro"/>
</dbReference>
<dbReference type="GO" id="GO:0006790">
    <property type="term" value="P:sulfur compound metabolic process"/>
    <property type="evidence" value="ECO:0007669"/>
    <property type="project" value="TreeGrafter"/>
</dbReference>
<dbReference type="Proteomes" id="UP000694569">
    <property type="component" value="Unplaced"/>
</dbReference>
<sequence>MLRIKFSGPVMVALLLVQAVFLLLLYSRQNVLSNTEEKPRKVHLLILSSWRSGSSFIGQVFSQHPDVFYLMEPAWHVWVSMFRSSAHVLHMAVRDLVRSVFMCDMSVFDAYMPRERNISSLFQWPVSRALCSQPMCDRYQHNGITNETICKNLCARQPFSKIQQACEIYSHVVIKEVRFFDMKVLYPLLADPSLNLKIIHLVRDPRAVVRSREQAVKALARDNGIVLNTSGTRVDDSKYKVMQEICRSHVQIYETASFKAPDFLKDRYMLVRYEDVVRNPMREITEMYKFANLKWISRLEKFIFNITHGEGPRKKDQAFKTSSRNAVNVSQAWRTSLAFSKVTSIQEVCKGAMNLLGYQLVNSAAEQMDLSQEVVLPRRRYQFSWTGE</sequence>
<evidence type="ECO:0000313" key="13">
    <source>
        <dbReference type="Ensembl" id="ENSLLEP00000036679.1"/>
    </source>
</evidence>
<dbReference type="GO" id="GO:0000139">
    <property type="term" value="C:Golgi membrane"/>
    <property type="evidence" value="ECO:0007669"/>
    <property type="project" value="UniProtKB-SubCell"/>
</dbReference>
<evidence type="ECO:0000256" key="6">
    <source>
        <dbReference type="ARBA" id="ARBA00022989"/>
    </source>
</evidence>
<feature type="domain" description="Sulfotransferase" evidence="12">
    <location>
        <begin position="43"/>
        <end position="355"/>
    </location>
</feature>
<keyword evidence="5" id="KW-0735">Signal-anchor</keyword>
<dbReference type="InterPro" id="IPR016469">
    <property type="entry name" value="Carbohydrate_sulfotransferase"/>
</dbReference>
<dbReference type="InterPro" id="IPR051135">
    <property type="entry name" value="Gal/GlcNAc/GalNAc_ST"/>
</dbReference>
<name>A0A8C5QG00_9ANUR</name>
<dbReference type="OrthoDB" id="6138663at2759"/>
<keyword evidence="4" id="KW-0812">Transmembrane</keyword>
<dbReference type="InterPro" id="IPR027417">
    <property type="entry name" value="P-loop_NTPase"/>
</dbReference>
<dbReference type="Pfam" id="PF00685">
    <property type="entry name" value="Sulfotransfer_1"/>
    <property type="match status" value="1"/>
</dbReference>
<keyword evidence="9" id="KW-0325">Glycoprotein</keyword>
<reference evidence="13" key="1">
    <citation type="submission" date="2025-08" db="UniProtKB">
        <authorList>
            <consortium name="Ensembl"/>
        </authorList>
    </citation>
    <scope>IDENTIFICATION</scope>
</reference>
<dbReference type="AlphaFoldDB" id="A0A8C5QG00"/>
<dbReference type="Gene3D" id="3.40.50.300">
    <property type="entry name" value="P-loop containing nucleotide triphosphate hydrolases"/>
    <property type="match status" value="1"/>
</dbReference>
<dbReference type="PIRSF" id="PIRSF005883">
    <property type="entry name" value="Carbohydrate_sulfotransferase"/>
    <property type="match status" value="1"/>
</dbReference>
<reference evidence="13" key="2">
    <citation type="submission" date="2025-09" db="UniProtKB">
        <authorList>
            <consortium name="Ensembl"/>
        </authorList>
    </citation>
    <scope>IDENTIFICATION</scope>
</reference>
<evidence type="ECO:0000313" key="14">
    <source>
        <dbReference type="Proteomes" id="UP000694569"/>
    </source>
</evidence>
<evidence type="ECO:0000256" key="10">
    <source>
        <dbReference type="ARBA" id="ARBA00023277"/>
    </source>
</evidence>
<evidence type="ECO:0000256" key="11">
    <source>
        <dbReference type="RuleBase" id="RU361155"/>
    </source>
</evidence>
<comment type="similarity">
    <text evidence="2">Belongs to the sulfotransferase 1 family. Gal/GlcNAc/GalNAc subfamily.</text>
</comment>
<keyword evidence="14" id="KW-1185">Reference proteome</keyword>
<evidence type="ECO:0000256" key="1">
    <source>
        <dbReference type="ARBA" id="ARBA00004323"/>
    </source>
</evidence>
<dbReference type="GO" id="GO:0006044">
    <property type="term" value="P:N-acetylglucosamine metabolic process"/>
    <property type="evidence" value="ECO:0007669"/>
    <property type="project" value="TreeGrafter"/>
</dbReference>
<evidence type="ECO:0000256" key="5">
    <source>
        <dbReference type="ARBA" id="ARBA00022968"/>
    </source>
</evidence>
<dbReference type="FunFam" id="3.40.50.300:FF:000703">
    <property type="entry name" value="Sulfotransferase"/>
    <property type="match status" value="1"/>
</dbReference>
<accession>A0A8C5QG00</accession>
<keyword evidence="8" id="KW-0472">Membrane</keyword>
<dbReference type="SUPFAM" id="SSF52540">
    <property type="entry name" value="P-loop containing nucleoside triphosphate hydrolases"/>
    <property type="match status" value="1"/>
</dbReference>
<evidence type="ECO:0000256" key="9">
    <source>
        <dbReference type="ARBA" id="ARBA00023180"/>
    </source>
</evidence>
<keyword evidence="6" id="KW-1133">Transmembrane helix</keyword>
<keyword evidence="7" id="KW-0333">Golgi apparatus</keyword>
<keyword evidence="10" id="KW-0119">Carbohydrate metabolism</keyword>
<dbReference type="InterPro" id="IPR000863">
    <property type="entry name" value="Sulfotransferase_dom"/>
</dbReference>
<organism evidence="13 14">
    <name type="scientific">Leptobrachium leishanense</name>
    <name type="common">Leishan spiny toad</name>
    <dbReference type="NCBI Taxonomy" id="445787"/>
    <lineage>
        <taxon>Eukaryota</taxon>
        <taxon>Metazoa</taxon>
        <taxon>Chordata</taxon>
        <taxon>Craniata</taxon>
        <taxon>Vertebrata</taxon>
        <taxon>Euteleostomi</taxon>
        <taxon>Amphibia</taxon>
        <taxon>Batrachia</taxon>
        <taxon>Anura</taxon>
        <taxon>Pelobatoidea</taxon>
        <taxon>Megophryidae</taxon>
        <taxon>Leptobrachium</taxon>
    </lineage>
</organism>
<keyword evidence="3 11" id="KW-0808">Transferase</keyword>
<evidence type="ECO:0000256" key="3">
    <source>
        <dbReference type="ARBA" id="ARBA00022679"/>
    </source>
</evidence>
<dbReference type="Ensembl" id="ENSLLET00000038097.1">
    <property type="protein sequence ID" value="ENSLLEP00000036679.1"/>
    <property type="gene ID" value="ENSLLEG00000023241.1"/>
</dbReference>
<proteinExistence type="inferred from homology"/>